<evidence type="ECO:0000313" key="2">
    <source>
        <dbReference type="Proteomes" id="UP000192042"/>
    </source>
</evidence>
<reference evidence="1 2" key="1">
    <citation type="submission" date="2017-03" db="EMBL/GenBank/DDBJ databases">
        <authorList>
            <person name="Afonso C.L."/>
            <person name="Miller P.J."/>
            <person name="Scott M.A."/>
            <person name="Spackman E."/>
            <person name="Goraichik I."/>
            <person name="Dimitrov K.M."/>
            <person name="Suarez D.L."/>
            <person name="Swayne D.E."/>
        </authorList>
    </citation>
    <scope>NUCLEOTIDE SEQUENCE [LARGE SCALE GENOMIC DNA]</scope>
    <source>
        <strain evidence="1">Genome sequencing of Nitrospira japonica strain NJ11</strain>
    </source>
</reference>
<keyword evidence="2" id="KW-1185">Reference proteome</keyword>
<protein>
    <submittedName>
        <fullName evidence="1">Uncharacterized protein</fullName>
    </submittedName>
</protein>
<accession>A0A1W1I9Z8</accession>
<dbReference type="STRING" id="1325564.NSJP_3653"/>
<proteinExistence type="predicted"/>
<dbReference type="AlphaFoldDB" id="A0A1W1I9Z8"/>
<dbReference type="EMBL" id="LT828648">
    <property type="protein sequence ID" value="SLM49820.1"/>
    <property type="molecule type" value="Genomic_DNA"/>
</dbReference>
<organism evidence="1 2">
    <name type="scientific">Nitrospira japonica</name>
    <dbReference type="NCBI Taxonomy" id="1325564"/>
    <lineage>
        <taxon>Bacteria</taxon>
        <taxon>Pseudomonadati</taxon>
        <taxon>Nitrospirota</taxon>
        <taxon>Nitrospiria</taxon>
        <taxon>Nitrospirales</taxon>
        <taxon>Nitrospiraceae</taxon>
        <taxon>Nitrospira</taxon>
    </lineage>
</organism>
<name>A0A1W1I9Z8_9BACT</name>
<dbReference type="KEGG" id="nja:NSJP_3653"/>
<gene>
    <name evidence="1" type="ORF">NSJP_3653</name>
</gene>
<sequence length="45" mass="5054">MFTFEARSSNAMAEAYFKGKDLILSVTFHRGDSLQNKDTLSALLK</sequence>
<dbReference type="Proteomes" id="UP000192042">
    <property type="component" value="Chromosome I"/>
</dbReference>
<evidence type="ECO:0000313" key="1">
    <source>
        <dbReference type="EMBL" id="SLM49820.1"/>
    </source>
</evidence>